<feature type="compositionally biased region" description="Polar residues" evidence="1">
    <location>
        <begin position="226"/>
        <end position="241"/>
    </location>
</feature>
<evidence type="ECO:0000313" key="2">
    <source>
        <dbReference type="EMBL" id="KAK3253676.1"/>
    </source>
</evidence>
<protein>
    <submittedName>
        <fullName evidence="2">Uncharacterized protein</fullName>
    </submittedName>
</protein>
<keyword evidence="3" id="KW-1185">Reference proteome</keyword>
<dbReference type="EMBL" id="LGRX02024683">
    <property type="protein sequence ID" value="KAK3253676.1"/>
    <property type="molecule type" value="Genomic_DNA"/>
</dbReference>
<reference evidence="2 3" key="1">
    <citation type="journal article" date="2015" name="Genome Biol. Evol.">
        <title>Comparative Genomics of a Bacterivorous Green Alga Reveals Evolutionary Causalities and Consequences of Phago-Mixotrophic Mode of Nutrition.</title>
        <authorList>
            <person name="Burns J.A."/>
            <person name="Paasch A."/>
            <person name="Narechania A."/>
            <person name="Kim E."/>
        </authorList>
    </citation>
    <scope>NUCLEOTIDE SEQUENCE [LARGE SCALE GENOMIC DNA]</scope>
    <source>
        <strain evidence="2 3">PLY_AMNH</strain>
    </source>
</reference>
<feature type="region of interest" description="Disordered" evidence="1">
    <location>
        <begin position="443"/>
        <end position="488"/>
    </location>
</feature>
<sequence>MAKESCEKAYEDEIVATMEVEGTTVIENVTDRLLWGTIFCITSTVTIGQYSDPLVAPSANSQLQGQPHNISRQKAYASGTRNAMAPAPASSAAGASSASMGTQGRTRAQQGAARGQPEMSDSELAAKLHREMNSSRRVSAARAAAAVTATLHSTSTAATTPTTSSHRHDLTAPSSSSTGNDERDCDSERNAVEDDSGSESSGAPRVPGRRIYRKLDTTPDAKPDTPANTNTCSIPQKPSRTTSEDSSEQHTKGESEQLEAVTRGKSEENSIRSGKNPADGNTAANLLLLGNYKVDKSGRPTTTAGRLALKRLRESHAASNTSSQNASPLSTPTHIHRELVTCESRQADTVSSALVAPERAGKVADAADLESPKSTSSHHRKGGSAAAKWQRLASEVSAVPRNNGTESKPTGPVLGRFPELLPQKLIAIAAHFSLPESYFQDSDLRPSVSNTWRPAEGSRAQPSRAQPSRSKPSRLLSSTSLTPYLPSF</sequence>
<feature type="region of interest" description="Disordered" evidence="1">
    <location>
        <begin position="150"/>
        <end position="282"/>
    </location>
</feature>
<feature type="compositionally biased region" description="Basic and acidic residues" evidence="1">
    <location>
        <begin position="213"/>
        <end position="223"/>
    </location>
</feature>
<feature type="compositionally biased region" description="Low complexity" evidence="1">
    <location>
        <begin position="83"/>
        <end position="101"/>
    </location>
</feature>
<dbReference type="Proteomes" id="UP001190700">
    <property type="component" value="Unassembled WGS sequence"/>
</dbReference>
<feature type="region of interest" description="Disordered" evidence="1">
    <location>
        <begin position="363"/>
        <end position="391"/>
    </location>
</feature>
<organism evidence="2 3">
    <name type="scientific">Cymbomonas tetramitiformis</name>
    <dbReference type="NCBI Taxonomy" id="36881"/>
    <lineage>
        <taxon>Eukaryota</taxon>
        <taxon>Viridiplantae</taxon>
        <taxon>Chlorophyta</taxon>
        <taxon>Pyramimonadophyceae</taxon>
        <taxon>Pyramimonadales</taxon>
        <taxon>Pyramimonadaceae</taxon>
        <taxon>Cymbomonas</taxon>
    </lineage>
</organism>
<feature type="compositionally biased region" description="Low complexity" evidence="1">
    <location>
        <begin position="150"/>
        <end position="164"/>
    </location>
</feature>
<feature type="region of interest" description="Disordered" evidence="1">
    <location>
        <begin position="58"/>
        <end position="121"/>
    </location>
</feature>
<proteinExistence type="predicted"/>
<feature type="compositionally biased region" description="Low complexity" evidence="1">
    <location>
        <begin position="467"/>
        <end position="488"/>
    </location>
</feature>
<comment type="caution">
    <text evidence="2">The sequence shown here is derived from an EMBL/GenBank/DDBJ whole genome shotgun (WGS) entry which is preliminary data.</text>
</comment>
<accession>A0AAE0CER4</accession>
<dbReference type="AlphaFoldDB" id="A0AAE0CER4"/>
<evidence type="ECO:0000256" key="1">
    <source>
        <dbReference type="SAM" id="MobiDB-lite"/>
    </source>
</evidence>
<feature type="compositionally biased region" description="Basic and acidic residues" evidence="1">
    <location>
        <begin position="180"/>
        <end position="192"/>
    </location>
</feature>
<feature type="compositionally biased region" description="Polar residues" evidence="1">
    <location>
        <begin position="58"/>
        <end position="72"/>
    </location>
</feature>
<evidence type="ECO:0000313" key="3">
    <source>
        <dbReference type="Proteomes" id="UP001190700"/>
    </source>
</evidence>
<name>A0AAE0CER4_9CHLO</name>
<gene>
    <name evidence="2" type="ORF">CYMTET_37082</name>
</gene>